<feature type="transmembrane region" description="Helical" evidence="6">
    <location>
        <begin position="294"/>
        <end position="315"/>
    </location>
</feature>
<organism evidence="8 9">
    <name type="scientific">Methylobacterium soli</name>
    <dbReference type="NCBI Taxonomy" id="553447"/>
    <lineage>
        <taxon>Bacteria</taxon>
        <taxon>Pseudomonadati</taxon>
        <taxon>Pseudomonadota</taxon>
        <taxon>Alphaproteobacteria</taxon>
        <taxon>Hyphomicrobiales</taxon>
        <taxon>Methylobacteriaceae</taxon>
        <taxon>Methylobacterium</taxon>
    </lineage>
</organism>
<sequence length="410" mass="42630">MIGAAFRVMLLSLVRDRAALVMAFVLPTVIFAIFAAIFSGAIGDRIRIHLGLADLAQTATTARLMRALEADPSLRVTRLDAAGLPDILGIVRRGEVDVALVLRGDLAAAPATTASSAAAAPPPDQPIVLVESPSRALATPIALGQLQRVLNEALPDVVLSRIVADVERTGKIGADERAFLDQAFAEQRAKREPFSFATLVERQSTAAAQANERVGYYAGAITAVFLLFAAMQGGMSLVEERQSGLADRLMAGPGGLRVVVLGKFGFLTLQGLVQAGLIFAAAAFLYGVEIGPRWPAWLATSLLVSAMAAGLALAACAAASTRQQAHLASTFGVLLLSAIGGSMVPRFLMPPWLQEAGWLTPNAWAIEAYQGALGEGWHAALPAWAVLGLAAAAGLGTALALVSRPGSTRA</sequence>
<dbReference type="InterPro" id="IPR051449">
    <property type="entry name" value="ABC-2_transporter_component"/>
</dbReference>
<evidence type="ECO:0000256" key="2">
    <source>
        <dbReference type="ARBA" id="ARBA00022475"/>
    </source>
</evidence>
<dbReference type="OrthoDB" id="3078158at2"/>
<keyword evidence="4 6" id="KW-1133">Transmembrane helix</keyword>
<feature type="transmembrane region" description="Helical" evidence="6">
    <location>
        <begin position="381"/>
        <end position="402"/>
    </location>
</feature>
<evidence type="ECO:0000256" key="4">
    <source>
        <dbReference type="ARBA" id="ARBA00022989"/>
    </source>
</evidence>
<dbReference type="RefSeq" id="WP_151002041.1">
    <property type="nucleotide sequence ID" value="NZ_BPQY01000074.1"/>
</dbReference>
<reference evidence="8 9" key="1">
    <citation type="submission" date="2019-09" db="EMBL/GenBank/DDBJ databases">
        <title>YIM 48816 draft genome.</title>
        <authorList>
            <person name="Jiang L."/>
        </authorList>
    </citation>
    <scope>NUCLEOTIDE SEQUENCE [LARGE SCALE GENOMIC DNA]</scope>
    <source>
        <strain evidence="8 9">YIM 48816</strain>
    </source>
</reference>
<dbReference type="PANTHER" id="PTHR30294">
    <property type="entry name" value="MEMBRANE COMPONENT OF ABC TRANSPORTER YHHJ-RELATED"/>
    <property type="match status" value="1"/>
</dbReference>
<evidence type="ECO:0000313" key="8">
    <source>
        <dbReference type="EMBL" id="KAB1077044.1"/>
    </source>
</evidence>
<keyword evidence="9" id="KW-1185">Reference proteome</keyword>
<evidence type="ECO:0000259" key="7">
    <source>
        <dbReference type="Pfam" id="PF12698"/>
    </source>
</evidence>
<dbReference type="Proteomes" id="UP000474159">
    <property type="component" value="Unassembled WGS sequence"/>
</dbReference>
<evidence type="ECO:0000256" key="6">
    <source>
        <dbReference type="SAM" id="Phobius"/>
    </source>
</evidence>
<keyword evidence="2" id="KW-1003">Cell membrane</keyword>
<feature type="transmembrane region" description="Helical" evidence="6">
    <location>
        <begin position="214"/>
        <end position="238"/>
    </location>
</feature>
<dbReference type="EMBL" id="VZZK01000024">
    <property type="protein sequence ID" value="KAB1077044.1"/>
    <property type="molecule type" value="Genomic_DNA"/>
</dbReference>
<dbReference type="InterPro" id="IPR013525">
    <property type="entry name" value="ABC2_TM"/>
</dbReference>
<proteinExistence type="predicted"/>
<feature type="transmembrane region" description="Helical" evidence="6">
    <location>
        <begin position="258"/>
        <end position="288"/>
    </location>
</feature>
<accession>A0A6L3SWR4</accession>
<dbReference type="GO" id="GO:0005886">
    <property type="term" value="C:plasma membrane"/>
    <property type="evidence" value="ECO:0007669"/>
    <property type="project" value="UniProtKB-SubCell"/>
</dbReference>
<evidence type="ECO:0000256" key="1">
    <source>
        <dbReference type="ARBA" id="ARBA00004651"/>
    </source>
</evidence>
<keyword evidence="5 6" id="KW-0472">Membrane</keyword>
<comment type="caution">
    <text evidence="8">The sequence shown here is derived from an EMBL/GenBank/DDBJ whole genome shotgun (WGS) entry which is preliminary data.</text>
</comment>
<feature type="domain" description="ABC-2 type transporter transmembrane" evidence="7">
    <location>
        <begin position="19"/>
        <end position="395"/>
    </location>
</feature>
<feature type="transmembrane region" description="Helical" evidence="6">
    <location>
        <begin position="20"/>
        <end position="42"/>
    </location>
</feature>
<feature type="transmembrane region" description="Helical" evidence="6">
    <location>
        <begin position="327"/>
        <end position="348"/>
    </location>
</feature>
<evidence type="ECO:0000256" key="3">
    <source>
        <dbReference type="ARBA" id="ARBA00022692"/>
    </source>
</evidence>
<name>A0A6L3SWR4_9HYPH</name>
<gene>
    <name evidence="8" type="ORF">F6X53_20435</name>
</gene>
<dbReference type="AlphaFoldDB" id="A0A6L3SWR4"/>
<dbReference type="PANTHER" id="PTHR30294:SF38">
    <property type="entry name" value="TRANSPORT PERMEASE PROTEIN"/>
    <property type="match status" value="1"/>
</dbReference>
<dbReference type="Pfam" id="PF12698">
    <property type="entry name" value="ABC2_membrane_3"/>
    <property type="match status" value="1"/>
</dbReference>
<evidence type="ECO:0000256" key="5">
    <source>
        <dbReference type="ARBA" id="ARBA00023136"/>
    </source>
</evidence>
<evidence type="ECO:0000313" key="9">
    <source>
        <dbReference type="Proteomes" id="UP000474159"/>
    </source>
</evidence>
<keyword evidence="3 6" id="KW-0812">Transmembrane</keyword>
<protein>
    <submittedName>
        <fullName evidence="8">ABC transporter permease</fullName>
    </submittedName>
</protein>
<dbReference type="GO" id="GO:0140359">
    <property type="term" value="F:ABC-type transporter activity"/>
    <property type="evidence" value="ECO:0007669"/>
    <property type="project" value="InterPro"/>
</dbReference>
<comment type="subcellular location">
    <subcellularLocation>
        <location evidence="1">Cell membrane</location>
        <topology evidence="1">Multi-pass membrane protein</topology>
    </subcellularLocation>
</comment>